<gene>
    <name evidence="2" type="ORF">O181_038173</name>
</gene>
<accession>A0A9Q3HAS7</accession>
<proteinExistence type="predicted"/>
<keyword evidence="3" id="KW-1185">Reference proteome</keyword>
<protein>
    <recommendedName>
        <fullName evidence="1">Integrase zinc-binding domain-containing protein</fullName>
    </recommendedName>
</protein>
<evidence type="ECO:0000313" key="3">
    <source>
        <dbReference type="Proteomes" id="UP000765509"/>
    </source>
</evidence>
<dbReference type="InterPro" id="IPR041588">
    <property type="entry name" value="Integrase_H2C2"/>
</dbReference>
<evidence type="ECO:0000313" key="2">
    <source>
        <dbReference type="EMBL" id="MBW0498458.1"/>
    </source>
</evidence>
<sequence length="211" mass="24781">MLRWQIAIEKYRSNISIEKKDRNIHKNADGISKWPSPNDIENTAYVPEEASPKTPIEGISFTGLNTTYFKELRKDYTHDNSCSILFQLINTYSKDNSLIHALDEIWEKSYEEVKFHLLDDIIYHRNKHTCVMEIVDRSLINFALSEFHDSPFSGKLSEDRKREKIKTCIWWPMLQNNVSEYCTTCEKCQKEDKSTGKRLGIMIKIQDPSRP</sequence>
<comment type="caution">
    <text evidence="2">The sequence shown here is derived from an EMBL/GenBank/DDBJ whole genome shotgun (WGS) entry which is preliminary data.</text>
</comment>
<organism evidence="2 3">
    <name type="scientific">Austropuccinia psidii MF-1</name>
    <dbReference type="NCBI Taxonomy" id="1389203"/>
    <lineage>
        <taxon>Eukaryota</taxon>
        <taxon>Fungi</taxon>
        <taxon>Dikarya</taxon>
        <taxon>Basidiomycota</taxon>
        <taxon>Pucciniomycotina</taxon>
        <taxon>Pucciniomycetes</taxon>
        <taxon>Pucciniales</taxon>
        <taxon>Sphaerophragmiaceae</taxon>
        <taxon>Austropuccinia</taxon>
    </lineage>
</organism>
<feature type="domain" description="Integrase zinc-binding" evidence="1">
    <location>
        <begin position="135"/>
        <end position="191"/>
    </location>
</feature>
<name>A0A9Q3HAS7_9BASI</name>
<evidence type="ECO:0000259" key="1">
    <source>
        <dbReference type="Pfam" id="PF17921"/>
    </source>
</evidence>
<dbReference type="Pfam" id="PF17921">
    <property type="entry name" value="Integrase_H2C2"/>
    <property type="match status" value="1"/>
</dbReference>
<reference evidence="2" key="1">
    <citation type="submission" date="2021-03" db="EMBL/GenBank/DDBJ databases">
        <title>Draft genome sequence of rust myrtle Austropuccinia psidii MF-1, a brazilian biotype.</title>
        <authorList>
            <person name="Quecine M.C."/>
            <person name="Pachon D.M.R."/>
            <person name="Bonatelli M.L."/>
            <person name="Correr F.H."/>
            <person name="Franceschini L.M."/>
            <person name="Leite T.F."/>
            <person name="Margarido G.R.A."/>
            <person name="Almeida C.A."/>
            <person name="Ferrarezi J.A."/>
            <person name="Labate C.A."/>
        </authorList>
    </citation>
    <scope>NUCLEOTIDE SEQUENCE</scope>
    <source>
        <strain evidence="2">MF-1</strain>
    </source>
</reference>
<dbReference type="Gene3D" id="1.10.340.70">
    <property type="match status" value="1"/>
</dbReference>
<dbReference type="EMBL" id="AVOT02014737">
    <property type="protein sequence ID" value="MBW0498458.1"/>
    <property type="molecule type" value="Genomic_DNA"/>
</dbReference>
<dbReference type="AlphaFoldDB" id="A0A9Q3HAS7"/>
<dbReference type="Proteomes" id="UP000765509">
    <property type="component" value="Unassembled WGS sequence"/>
</dbReference>